<dbReference type="PANTHER" id="PTHR34475:SF1">
    <property type="entry name" value="CYTOSKELETON PROTEIN RODZ"/>
    <property type="match status" value="1"/>
</dbReference>
<proteinExistence type="predicted"/>
<dbReference type="InterPro" id="IPR010982">
    <property type="entry name" value="Lambda_DNA-bd_dom_sf"/>
</dbReference>
<dbReference type="PATRIC" id="fig|1121014.3.peg.339"/>
<feature type="transmembrane region" description="Helical" evidence="1">
    <location>
        <begin position="111"/>
        <end position="131"/>
    </location>
</feature>
<dbReference type="Pfam" id="PF13464">
    <property type="entry name" value="RodZ_C"/>
    <property type="match status" value="1"/>
</dbReference>
<reference evidence="4" key="1">
    <citation type="submission" date="2013-08" db="EMBL/GenBank/DDBJ databases">
        <title>Genome sequencing of Arenimonas donghaensis.</title>
        <authorList>
            <person name="Chen F."/>
            <person name="Wang G."/>
        </authorList>
    </citation>
    <scope>NUCLEOTIDE SEQUENCE [LARGE SCALE GENOMIC DNA]</scope>
    <source>
        <strain evidence="4">HO3-R19</strain>
    </source>
</reference>
<dbReference type="SUPFAM" id="SSF47413">
    <property type="entry name" value="lambda repressor-like DNA-binding domains"/>
    <property type="match status" value="1"/>
</dbReference>
<dbReference type="OrthoDB" id="9790252at2"/>
<dbReference type="RefSeq" id="WP_051924241.1">
    <property type="nucleotide sequence ID" value="NZ_AVCJ01000001.1"/>
</dbReference>
<dbReference type="EMBL" id="AVCJ01000001">
    <property type="protein sequence ID" value="KFL37933.1"/>
    <property type="molecule type" value="Genomic_DNA"/>
</dbReference>
<keyword evidence="4" id="KW-1185">Reference proteome</keyword>
<organism evidence="3 4">
    <name type="scientific">Arenimonas donghaensis DSM 18148 = HO3-R19</name>
    <dbReference type="NCBI Taxonomy" id="1121014"/>
    <lineage>
        <taxon>Bacteria</taxon>
        <taxon>Pseudomonadati</taxon>
        <taxon>Pseudomonadota</taxon>
        <taxon>Gammaproteobacteria</taxon>
        <taxon>Lysobacterales</taxon>
        <taxon>Lysobacteraceae</taxon>
        <taxon>Arenimonas</taxon>
    </lineage>
</organism>
<dbReference type="STRING" id="1121014.N788_01810"/>
<feature type="domain" description="Cytoskeleton protein RodZ-like C-terminal" evidence="2">
    <location>
        <begin position="210"/>
        <end position="281"/>
    </location>
</feature>
<protein>
    <recommendedName>
        <fullName evidence="2">Cytoskeleton protein RodZ-like C-terminal domain-containing protein</fullName>
    </recommendedName>
</protein>
<dbReference type="InterPro" id="IPR050400">
    <property type="entry name" value="Bact_Cytoskel_RodZ"/>
</dbReference>
<evidence type="ECO:0000313" key="3">
    <source>
        <dbReference type="EMBL" id="KFL37933.1"/>
    </source>
</evidence>
<comment type="caution">
    <text evidence="3">The sequence shown here is derived from an EMBL/GenBank/DDBJ whole genome shotgun (WGS) entry which is preliminary data.</text>
</comment>
<keyword evidence="1" id="KW-0812">Transmembrane</keyword>
<gene>
    <name evidence="3" type="ORF">N788_01810</name>
</gene>
<accession>A0A087MM30</accession>
<dbReference type="Gene3D" id="1.10.260.40">
    <property type="entry name" value="lambda repressor-like DNA-binding domains"/>
    <property type="match status" value="1"/>
</dbReference>
<evidence type="ECO:0000259" key="2">
    <source>
        <dbReference type="Pfam" id="PF13464"/>
    </source>
</evidence>
<evidence type="ECO:0000256" key="1">
    <source>
        <dbReference type="SAM" id="Phobius"/>
    </source>
</evidence>
<dbReference type="Pfam" id="PF13413">
    <property type="entry name" value="HTH_25"/>
    <property type="match status" value="1"/>
</dbReference>
<keyword evidence="1" id="KW-1133">Transmembrane helix</keyword>
<dbReference type="Proteomes" id="UP000029085">
    <property type="component" value="Unassembled WGS sequence"/>
</dbReference>
<sequence length="292" mass="31181">MSSEGRQEALFEEPIGLRLRAARDKQGMSQEQAGQQLRLPVAIIDAMEREDWARLGAPIYVRSYLGSYLRLLGLPQELAAPVLAPAPAPVLVPMASRSRFRRTLDTSLRNAVYLVMTAVLVVPVVLVARHYQNAEKPLPLTLEADPSVLPALDPGFEPGPDAAPAVALATPGTQPADAGPEPIMASMAPVPKKNPSPEPPAALDAGDGLVLRFSGESWLEVNDPQGRRLERALLKAGEERRYADGEVGYVTLGNAGAVEVLHDGKVLDLAPFRAANVARFTVSSGGEPQPAR</sequence>
<dbReference type="AlphaFoldDB" id="A0A087MM30"/>
<dbReference type="GO" id="GO:0003677">
    <property type="term" value="F:DNA binding"/>
    <property type="evidence" value="ECO:0007669"/>
    <property type="project" value="InterPro"/>
</dbReference>
<dbReference type="PANTHER" id="PTHR34475">
    <property type="match status" value="1"/>
</dbReference>
<evidence type="ECO:0000313" key="4">
    <source>
        <dbReference type="Proteomes" id="UP000029085"/>
    </source>
</evidence>
<reference evidence="3 4" key="2">
    <citation type="journal article" date="2015" name="Stand. Genomic Sci.">
        <title>High quality draft genomic sequence of Arenimonas donghaensis DSM 18148(T).</title>
        <authorList>
            <person name="Chen F."/>
            <person name="Wang H."/>
            <person name="Cao Y."/>
            <person name="Li X."/>
            <person name="Wang G."/>
        </authorList>
    </citation>
    <scope>NUCLEOTIDE SEQUENCE [LARGE SCALE GENOMIC DNA]</scope>
    <source>
        <strain evidence="3 4">HO3-R19</strain>
    </source>
</reference>
<keyword evidence="1" id="KW-0472">Membrane</keyword>
<dbReference type="InterPro" id="IPR025194">
    <property type="entry name" value="RodZ-like_C"/>
</dbReference>
<name>A0A087MM30_9GAMM</name>